<evidence type="ECO:0000313" key="1">
    <source>
        <dbReference type="EMBL" id="GCL52561.1"/>
    </source>
</evidence>
<gene>
    <name evidence="1" type="ORF">NIES3804_41550</name>
</gene>
<reference evidence="1 2" key="1">
    <citation type="submission" date="2019-02" db="EMBL/GenBank/DDBJ databases">
        <title>Draft genome sequence of Arthrospira platensis NIES-3804.</title>
        <authorList>
            <person name="Yamaguchi H."/>
            <person name="Suzuki S."/>
            <person name="Kawachi M."/>
        </authorList>
    </citation>
    <scope>NUCLEOTIDE SEQUENCE [LARGE SCALE GENOMIC DNA]</scope>
    <source>
        <strain evidence="1 2">NIES-3804</strain>
    </source>
</reference>
<proteinExistence type="predicted"/>
<dbReference type="AlphaFoldDB" id="A0A6H9GBL9"/>
<protein>
    <submittedName>
        <fullName evidence="1">Uncharacterized protein</fullName>
    </submittedName>
</protein>
<organism evidence="1 2">
    <name type="scientific">Microcystis aeruginosa NIES-3804</name>
    <dbReference type="NCBI Taxonomy" id="2517783"/>
    <lineage>
        <taxon>Bacteria</taxon>
        <taxon>Bacillati</taxon>
        <taxon>Cyanobacteriota</taxon>
        <taxon>Cyanophyceae</taxon>
        <taxon>Oscillatoriophycideae</taxon>
        <taxon>Chroococcales</taxon>
        <taxon>Microcystaceae</taxon>
        <taxon>Microcystis</taxon>
    </lineage>
</organism>
<name>A0A6H9GBL9_MICAE</name>
<evidence type="ECO:0000313" key="2">
    <source>
        <dbReference type="Proteomes" id="UP000435041"/>
    </source>
</evidence>
<dbReference type="Proteomes" id="UP000435041">
    <property type="component" value="Unassembled WGS sequence"/>
</dbReference>
<accession>A0A6H9GBL9</accession>
<sequence length="91" mass="9811">MGLFWDKTDILSSGYAAIDNFRLVAADIPGDIGNVSTPKLSSIIGLGILGGSLVVRRLAQRRQSVWGGEMSQNFANSPPWRLKALIVLLSL</sequence>
<comment type="caution">
    <text evidence="1">The sequence shown here is derived from an EMBL/GenBank/DDBJ whole genome shotgun (WGS) entry which is preliminary data.</text>
</comment>
<dbReference type="EMBL" id="BJCI01000125">
    <property type="protein sequence ID" value="GCL52561.1"/>
    <property type="molecule type" value="Genomic_DNA"/>
</dbReference>
<dbReference type="RefSeq" id="WP_254063105.1">
    <property type="nucleotide sequence ID" value="NZ_BJCI01000125.1"/>
</dbReference>